<reference evidence="1 2" key="1">
    <citation type="submission" date="2019-05" db="EMBL/GenBank/DDBJ databases">
        <title>Another draft genome of Portunus trituberculatus and its Hox gene families provides insights of decapod evolution.</title>
        <authorList>
            <person name="Jeong J.-H."/>
            <person name="Song I."/>
            <person name="Kim S."/>
            <person name="Choi T."/>
            <person name="Kim D."/>
            <person name="Ryu S."/>
            <person name="Kim W."/>
        </authorList>
    </citation>
    <scope>NUCLEOTIDE SEQUENCE [LARGE SCALE GENOMIC DNA]</scope>
    <source>
        <tissue evidence="1">Muscle</tissue>
    </source>
</reference>
<name>A0A5B7J1X3_PORTR</name>
<comment type="caution">
    <text evidence="1">The sequence shown here is derived from an EMBL/GenBank/DDBJ whole genome shotgun (WGS) entry which is preliminary data.</text>
</comment>
<sequence length="88" mass="9761">MLRVRAQLVLWVSRVYLIGHIITVKQKVGQLGMLDEGFVEFSVYPSRYCAVGDVTAVCCGVLGLRRRPQGWVADALTVVQPLVAPWCT</sequence>
<dbReference type="AlphaFoldDB" id="A0A5B7J1X3"/>
<dbReference type="Proteomes" id="UP000324222">
    <property type="component" value="Unassembled WGS sequence"/>
</dbReference>
<organism evidence="1 2">
    <name type="scientific">Portunus trituberculatus</name>
    <name type="common">Swimming crab</name>
    <name type="synonym">Neptunus trituberculatus</name>
    <dbReference type="NCBI Taxonomy" id="210409"/>
    <lineage>
        <taxon>Eukaryota</taxon>
        <taxon>Metazoa</taxon>
        <taxon>Ecdysozoa</taxon>
        <taxon>Arthropoda</taxon>
        <taxon>Crustacea</taxon>
        <taxon>Multicrustacea</taxon>
        <taxon>Malacostraca</taxon>
        <taxon>Eumalacostraca</taxon>
        <taxon>Eucarida</taxon>
        <taxon>Decapoda</taxon>
        <taxon>Pleocyemata</taxon>
        <taxon>Brachyura</taxon>
        <taxon>Eubrachyura</taxon>
        <taxon>Portunoidea</taxon>
        <taxon>Portunidae</taxon>
        <taxon>Portuninae</taxon>
        <taxon>Portunus</taxon>
    </lineage>
</organism>
<gene>
    <name evidence="1" type="ORF">E2C01_083493</name>
</gene>
<protein>
    <submittedName>
        <fullName evidence="1">Uncharacterized protein</fullName>
    </submittedName>
</protein>
<accession>A0A5B7J1X3</accession>
<dbReference type="EMBL" id="VSRR010078221">
    <property type="protein sequence ID" value="MPC88579.1"/>
    <property type="molecule type" value="Genomic_DNA"/>
</dbReference>
<evidence type="ECO:0000313" key="2">
    <source>
        <dbReference type="Proteomes" id="UP000324222"/>
    </source>
</evidence>
<evidence type="ECO:0000313" key="1">
    <source>
        <dbReference type="EMBL" id="MPC88579.1"/>
    </source>
</evidence>
<keyword evidence="2" id="KW-1185">Reference proteome</keyword>
<proteinExistence type="predicted"/>